<accession>A0AAX0K223</accession>
<evidence type="ECO:0000313" key="2">
    <source>
        <dbReference type="Proteomes" id="UP000189067"/>
    </source>
</evidence>
<dbReference type="AlphaFoldDB" id="A0AAX0K223"/>
<comment type="caution">
    <text evidence="1">The sequence shown here is derived from an EMBL/GenBank/DDBJ whole genome shotgun (WGS) entry which is preliminary data.</text>
</comment>
<dbReference type="Proteomes" id="UP000189067">
    <property type="component" value="Unassembled WGS sequence"/>
</dbReference>
<name>A0AAX0K223_LACRH</name>
<sequence length="125" mass="14502">MEIERQKLYKRAMDMLLDGYAPLDAETLRVMKVREVYSPINRVDMTAEQLGVCFPLRLVNRKQLRELRELIPRDLTPTEIFLRTARLKGQAKPLHNYAPDSDVWLDGIIGSLYFGGSDDGHDDFY</sequence>
<dbReference type="EMBL" id="MTJY01000045">
    <property type="protein sequence ID" value="ONN74252.1"/>
    <property type="molecule type" value="Genomic_DNA"/>
</dbReference>
<evidence type="ECO:0000313" key="1">
    <source>
        <dbReference type="EMBL" id="ONN74252.1"/>
    </source>
</evidence>
<protein>
    <submittedName>
        <fullName evidence="1">Uncharacterized protein</fullName>
    </submittedName>
</protein>
<proteinExistence type="predicted"/>
<reference evidence="1 2" key="1">
    <citation type="submission" date="2017-01" db="EMBL/GenBank/DDBJ databases">
        <title>In silico prediction, in vitro antibacterial spectrum and physicochemical properties of a putative bacteriocin produced by Lactobacillus rhamnosus strain L156.4.</title>
        <authorList>
            <person name="Silveira A.M."/>
            <person name="Monteiro A.S."/>
            <person name="Santos V.L."/>
            <person name="Nicoli J.R."/>
            <person name="Azevedo V."/>
            <person name="Soares S.C."/>
            <person name="Castro-Oliveira L."/>
            <person name="Dias-Souza M.V."/>
            <person name="Nardi R.M."/>
        </authorList>
    </citation>
    <scope>NUCLEOTIDE SEQUENCE [LARGE SCALE GENOMIC DNA]</scope>
    <source>
        <strain evidence="1 2">L156.4</strain>
    </source>
</reference>
<organism evidence="1 2">
    <name type="scientific">Lacticaseibacillus rhamnosus</name>
    <name type="common">Lactobacillus rhamnosus</name>
    <dbReference type="NCBI Taxonomy" id="47715"/>
    <lineage>
        <taxon>Bacteria</taxon>
        <taxon>Bacillati</taxon>
        <taxon>Bacillota</taxon>
        <taxon>Bacilli</taxon>
        <taxon>Lactobacillales</taxon>
        <taxon>Lactobacillaceae</taxon>
        <taxon>Lacticaseibacillus</taxon>
    </lineage>
</organism>
<gene>
    <name evidence="1" type="ORF">BWR10_10495</name>
</gene>